<accession>A0ACC0DYV7</accession>
<reference evidence="1 2" key="3">
    <citation type="journal article" date="2022" name="Microbiol. Spectr.">
        <title>Folding features and dynamics of 3D genome architecture in plant fungal pathogens.</title>
        <authorList>
            <person name="Xia C."/>
        </authorList>
    </citation>
    <scope>NUCLEOTIDE SEQUENCE [LARGE SCALE GENOMIC DNA]</scope>
    <source>
        <strain evidence="1 2">93-210</strain>
    </source>
</reference>
<keyword evidence="2" id="KW-1185">Reference proteome</keyword>
<protein>
    <submittedName>
        <fullName evidence="1">Uncharacterized protein</fullName>
    </submittedName>
</protein>
<reference evidence="2" key="1">
    <citation type="journal article" date="2018" name="BMC Genomics">
        <title>Genomic insights into host adaptation between the wheat stripe rust pathogen (Puccinia striiformis f. sp. tritici) and the barley stripe rust pathogen (Puccinia striiformis f. sp. hordei).</title>
        <authorList>
            <person name="Xia C."/>
            <person name="Wang M."/>
            <person name="Yin C."/>
            <person name="Cornejo O.E."/>
            <person name="Hulbert S.H."/>
            <person name="Chen X."/>
        </authorList>
    </citation>
    <scope>NUCLEOTIDE SEQUENCE [LARGE SCALE GENOMIC DNA]</scope>
    <source>
        <strain evidence="2">93-210</strain>
    </source>
</reference>
<gene>
    <name evidence="1" type="ORF">MJO28_012066</name>
</gene>
<sequence length="101" mass="11095">MTGNTLSPIGGGGFHLNSYVHLTPPGEFSTSTRQSIKSYQHVTINMEERLGESTGDESKHNSSVALNRYGYSIASCIKKRSTSAIYLEERSIRKMEGPALE</sequence>
<reference evidence="2" key="2">
    <citation type="journal article" date="2018" name="Mol. Plant Microbe Interact.">
        <title>Genome sequence resources for the wheat stripe rust pathogen (Puccinia striiformis f. sp. tritici) and the barley stripe rust pathogen (Puccinia striiformis f. sp. hordei).</title>
        <authorList>
            <person name="Xia C."/>
            <person name="Wang M."/>
            <person name="Yin C."/>
            <person name="Cornejo O.E."/>
            <person name="Hulbert S.H."/>
            <person name="Chen X."/>
        </authorList>
    </citation>
    <scope>NUCLEOTIDE SEQUENCE [LARGE SCALE GENOMIC DNA]</scope>
    <source>
        <strain evidence="2">93-210</strain>
    </source>
</reference>
<dbReference type="Proteomes" id="UP001060170">
    <property type="component" value="Chromosome 12"/>
</dbReference>
<evidence type="ECO:0000313" key="2">
    <source>
        <dbReference type="Proteomes" id="UP001060170"/>
    </source>
</evidence>
<dbReference type="EMBL" id="CM045876">
    <property type="protein sequence ID" value="KAI7942039.1"/>
    <property type="molecule type" value="Genomic_DNA"/>
</dbReference>
<evidence type="ECO:0000313" key="1">
    <source>
        <dbReference type="EMBL" id="KAI7942039.1"/>
    </source>
</evidence>
<organism evidence="1 2">
    <name type="scientific">Puccinia striiformis f. sp. tritici</name>
    <dbReference type="NCBI Taxonomy" id="168172"/>
    <lineage>
        <taxon>Eukaryota</taxon>
        <taxon>Fungi</taxon>
        <taxon>Dikarya</taxon>
        <taxon>Basidiomycota</taxon>
        <taxon>Pucciniomycotina</taxon>
        <taxon>Pucciniomycetes</taxon>
        <taxon>Pucciniales</taxon>
        <taxon>Pucciniaceae</taxon>
        <taxon>Puccinia</taxon>
    </lineage>
</organism>
<proteinExistence type="predicted"/>
<name>A0ACC0DYV7_9BASI</name>
<comment type="caution">
    <text evidence="1">The sequence shown here is derived from an EMBL/GenBank/DDBJ whole genome shotgun (WGS) entry which is preliminary data.</text>
</comment>